<dbReference type="AlphaFoldDB" id="A0A3P1SDG0"/>
<dbReference type="Pfam" id="PF00300">
    <property type="entry name" value="His_Phos_1"/>
    <property type="match status" value="1"/>
</dbReference>
<sequence length="371" mass="40689">MAGIVCGPCPRRRARQSVNTATLIGVSRFRPRPIPSHLVRSAGAVVWRFRDPSCQAQLGQIIKDEDIEILIVHRPRYNDWSWPKGKSELGEPIVSAAVREVEEETGEIIRLGLPLTVQRYRLGSGQIKEVRYWVGHVAGHTPAARVRPPVERAPRREIDQARWVSPSKADRLLTRRGDRRLLTEVLAHAHAGTLVTMPLVVLRHAKAVSRSSWNGGEGERVLTRSGVRQSLAAIDMLSAFGVSRLVSSEWTRCVQTLLPYAGLAGVPMDMRAELTEAAAQEHPEGLIGTARGVLEDLSEPTVMCVHRPTLPSIFSVLQARSNAQVQLSFPQESPWLGTAEAVIAHVAQMPLTGAGGGERVVLAVERHGVSR</sequence>
<evidence type="ECO:0000313" key="4">
    <source>
        <dbReference type="Proteomes" id="UP000280444"/>
    </source>
</evidence>
<dbReference type="SUPFAM" id="SSF55811">
    <property type="entry name" value="Nudix"/>
    <property type="match status" value="1"/>
</dbReference>
<dbReference type="InterPro" id="IPR051325">
    <property type="entry name" value="Nudix_hydrolase_domain"/>
</dbReference>
<keyword evidence="1 3" id="KW-0378">Hydrolase</keyword>
<dbReference type="GO" id="GO:0006754">
    <property type="term" value="P:ATP biosynthetic process"/>
    <property type="evidence" value="ECO:0007669"/>
    <property type="project" value="TreeGrafter"/>
</dbReference>
<comment type="caution">
    <text evidence="3">The sequence shown here is derived from an EMBL/GenBank/DDBJ whole genome shotgun (WGS) entry which is preliminary data.</text>
</comment>
<dbReference type="InterPro" id="IPR013078">
    <property type="entry name" value="His_Pase_superF_clade-1"/>
</dbReference>
<dbReference type="CDD" id="cd03673">
    <property type="entry name" value="NUDIX_Ap6A_hydrolase"/>
    <property type="match status" value="1"/>
</dbReference>
<dbReference type="SUPFAM" id="SSF53254">
    <property type="entry name" value="Phosphoglycerate mutase-like"/>
    <property type="match status" value="1"/>
</dbReference>
<dbReference type="PANTHER" id="PTHR21340">
    <property type="entry name" value="DIADENOSINE 5,5-P1,P4-TETRAPHOSPHATE PYROPHOSPHOHYDROLASE MUTT"/>
    <property type="match status" value="1"/>
</dbReference>
<dbReference type="InterPro" id="IPR015797">
    <property type="entry name" value="NUDIX_hydrolase-like_dom_sf"/>
</dbReference>
<dbReference type="EMBL" id="RQZF01000010">
    <property type="protein sequence ID" value="RRC94785.1"/>
    <property type="molecule type" value="Genomic_DNA"/>
</dbReference>
<dbReference type="Gene3D" id="3.40.50.1240">
    <property type="entry name" value="Phosphoglycerate mutase-like"/>
    <property type="match status" value="1"/>
</dbReference>
<dbReference type="PROSITE" id="PS51462">
    <property type="entry name" value="NUDIX"/>
    <property type="match status" value="1"/>
</dbReference>
<dbReference type="InterPro" id="IPR029033">
    <property type="entry name" value="His_PPase_superfam"/>
</dbReference>
<feature type="domain" description="Nudix hydrolase" evidence="2">
    <location>
        <begin position="39"/>
        <end position="187"/>
    </location>
</feature>
<proteinExistence type="predicted"/>
<gene>
    <name evidence="3" type="ORF">EII11_08865</name>
</gene>
<dbReference type="Proteomes" id="UP000280444">
    <property type="component" value="Unassembled WGS sequence"/>
</dbReference>
<dbReference type="PROSITE" id="PS00893">
    <property type="entry name" value="NUDIX_BOX"/>
    <property type="match status" value="1"/>
</dbReference>
<dbReference type="InterPro" id="IPR000086">
    <property type="entry name" value="NUDIX_hydrolase_dom"/>
</dbReference>
<evidence type="ECO:0000259" key="2">
    <source>
        <dbReference type="PROSITE" id="PS51462"/>
    </source>
</evidence>
<organism evidence="3 4">
    <name type="scientific">Schaalia canis</name>
    <dbReference type="NCBI Taxonomy" id="100469"/>
    <lineage>
        <taxon>Bacteria</taxon>
        <taxon>Bacillati</taxon>
        <taxon>Actinomycetota</taxon>
        <taxon>Actinomycetes</taxon>
        <taxon>Actinomycetales</taxon>
        <taxon>Actinomycetaceae</taxon>
        <taxon>Schaalia</taxon>
    </lineage>
</organism>
<evidence type="ECO:0000313" key="3">
    <source>
        <dbReference type="EMBL" id="RRC94785.1"/>
    </source>
</evidence>
<dbReference type="PANTHER" id="PTHR21340:SF0">
    <property type="entry name" value="BIS(5'-NUCLEOSYL)-TETRAPHOSPHATASE [ASYMMETRICAL]"/>
    <property type="match status" value="1"/>
</dbReference>
<dbReference type="GO" id="GO:0004081">
    <property type="term" value="F:bis(5'-nucleosyl)-tetraphosphatase (asymmetrical) activity"/>
    <property type="evidence" value="ECO:0007669"/>
    <property type="project" value="TreeGrafter"/>
</dbReference>
<dbReference type="Gene3D" id="3.90.79.10">
    <property type="entry name" value="Nucleoside Triphosphate Pyrophosphohydrolase"/>
    <property type="match status" value="1"/>
</dbReference>
<dbReference type="InterPro" id="IPR020084">
    <property type="entry name" value="NUDIX_hydrolase_CS"/>
</dbReference>
<dbReference type="OrthoDB" id="4287477at2"/>
<name>A0A3P1SDG0_9ACTO</name>
<protein>
    <submittedName>
        <fullName evidence="3">NUDIX hydrolase</fullName>
    </submittedName>
</protein>
<accession>A0A3P1SDG0</accession>
<dbReference type="Pfam" id="PF00293">
    <property type="entry name" value="NUDIX"/>
    <property type="match status" value="1"/>
</dbReference>
<reference evidence="3 4" key="1">
    <citation type="submission" date="2018-11" db="EMBL/GenBank/DDBJ databases">
        <title>Genomes From Bacteria Associated with the Canine Oral Cavity: a Test Case for Automated Genome-Based Taxonomic Assignment.</title>
        <authorList>
            <person name="Coil D.A."/>
            <person name="Jospin G."/>
            <person name="Darling A.E."/>
            <person name="Wallis C."/>
            <person name="Davis I.J."/>
            <person name="Harris S."/>
            <person name="Eisen J.A."/>
            <person name="Holcombe L.J."/>
            <person name="O'Flynn C."/>
        </authorList>
    </citation>
    <scope>NUCLEOTIDE SEQUENCE [LARGE SCALE GENOMIC DNA]</scope>
    <source>
        <strain evidence="3 4">OH770</strain>
    </source>
</reference>
<dbReference type="GO" id="GO:0006167">
    <property type="term" value="P:AMP biosynthetic process"/>
    <property type="evidence" value="ECO:0007669"/>
    <property type="project" value="TreeGrafter"/>
</dbReference>
<keyword evidence="4" id="KW-1185">Reference proteome</keyword>
<evidence type="ECO:0000256" key="1">
    <source>
        <dbReference type="ARBA" id="ARBA00022801"/>
    </source>
</evidence>